<keyword evidence="6" id="KW-1185">Reference proteome</keyword>
<sequence length="267" mass="27858">MTTATNPRVLITGASSGIGRELAEIFARNGYRVLLAADDDLLDKAVDELRATGAAVDGHRLDLAVPDEVDRLAAWTQDVAGGVDALVLNAGTGVNGAFAGSATGLHEQLKVVDVNVRSVVHLAKLLVPGMVGAGHGRVLITSSIAGVSPGPYNSVYNASKAFLSSFAQALRDELRGSGVSVTTLMPGPTDTLFFDRAKMHDTKLGQSSKDDAKTVAEQGFSAMMKGTDHVVAGSFFNKVQSVAGHLLPDPLLAAVHRRMTMPGSGRR</sequence>
<protein>
    <submittedName>
        <fullName evidence="5">Short-subunit dehydrogenase</fullName>
    </submittedName>
</protein>
<keyword evidence="2" id="KW-0560">Oxidoreductase</keyword>
<reference evidence="5 6" key="1">
    <citation type="submission" date="2019-03" db="EMBL/GenBank/DDBJ databases">
        <title>Genomic Encyclopedia of Type Strains, Phase IV (KMG-IV): sequencing the most valuable type-strain genomes for metagenomic binning, comparative biology and taxonomic classification.</title>
        <authorList>
            <person name="Goeker M."/>
        </authorList>
    </citation>
    <scope>NUCLEOTIDE SEQUENCE [LARGE SCALE GENOMIC DNA]</scope>
    <source>
        <strain evidence="5 6">DSM 45361</strain>
    </source>
</reference>
<feature type="domain" description="Ketoreductase" evidence="4">
    <location>
        <begin position="7"/>
        <end position="191"/>
    </location>
</feature>
<evidence type="ECO:0000313" key="5">
    <source>
        <dbReference type="EMBL" id="TDQ00909.1"/>
    </source>
</evidence>
<evidence type="ECO:0000256" key="2">
    <source>
        <dbReference type="ARBA" id="ARBA00023002"/>
    </source>
</evidence>
<proteinExistence type="inferred from homology"/>
<dbReference type="Pfam" id="PF00106">
    <property type="entry name" value="adh_short"/>
    <property type="match status" value="1"/>
</dbReference>
<accession>A0A4R6SJ15</accession>
<name>A0A4R6SJ15_LABRH</name>
<dbReference type="RefSeq" id="WP_133849560.1">
    <property type="nucleotide sequence ID" value="NZ_SNXZ01000002.1"/>
</dbReference>
<dbReference type="PRINTS" id="PR00080">
    <property type="entry name" value="SDRFAMILY"/>
</dbReference>
<dbReference type="InterPro" id="IPR036291">
    <property type="entry name" value="NAD(P)-bd_dom_sf"/>
</dbReference>
<dbReference type="AlphaFoldDB" id="A0A4R6SJ15"/>
<dbReference type="PROSITE" id="PS00061">
    <property type="entry name" value="ADH_SHORT"/>
    <property type="match status" value="1"/>
</dbReference>
<dbReference type="EMBL" id="SNXZ01000002">
    <property type="protein sequence ID" value="TDQ00909.1"/>
    <property type="molecule type" value="Genomic_DNA"/>
</dbReference>
<evidence type="ECO:0000256" key="3">
    <source>
        <dbReference type="RuleBase" id="RU000363"/>
    </source>
</evidence>
<dbReference type="CDD" id="cd05233">
    <property type="entry name" value="SDR_c"/>
    <property type="match status" value="1"/>
</dbReference>
<dbReference type="InterPro" id="IPR020904">
    <property type="entry name" value="Sc_DH/Rdtase_CS"/>
</dbReference>
<evidence type="ECO:0000259" key="4">
    <source>
        <dbReference type="SMART" id="SM00822"/>
    </source>
</evidence>
<dbReference type="OrthoDB" id="9797538at2"/>
<comment type="similarity">
    <text evidence="1 3">Belongs to the short-chain dehydrogenases/reductases (SDR) family.</text>
</comment>
<comment type="caution">
    <text evidence="5">The sequence shown here is derived from an EMBL/GenBank/DDBJ whole genome shotgun (WGS) entry which is preliminary data.</text>
</comment>
<dbReference type="SUPFAM" id="SSF51735">
    <property type="entry name" value="NAD(P)-binding Rossmann-fold domains"/>
    <property type="match status" value="1"/>
</dbReference>
<dbReference type="InterPro" id="IPR057326">
    <property type="entry name" value="KR_dom"/>
</dbReference>
<dbReference type="SMART" id="SM00822">
    <property type="entry name" value="PKS_KR"/>
    <property type="match status" value="1"/>
</dbReference>
<dbReference type="PANTHER" id="PTHR44196">
    <property type="entry name" value="DEHYDROGENASE/REDUCTASE SDR FAMILY MEMBER 7B"/>
    <property type="match status" value="1"/>
</dbReference>
<dbReference type="InterPro" id="IPR002347">
    <property type="entry name" value="SDR_fam"/>
</dbReference>
<dbReference type="Proteomes" id="UP000295444">
    <property type="component" value="Unassembled WGS sequence"/>
</dbReference>
<gene>
    <name evidence="5" type="ORF">EV186_102775</name>
</gene>
<dbReference type="Gene3D" id="3.40.50.720">
    <property type="entry name" value="NAD(P)-binding Rossmann-like Domain"/>
    <property type="match status" value="1"/>
</dbReference>
<evidence type="ECO:0000313" key="6">
    <source>
        <dbReference type="Proteomes" id="UP000295444"/>
    </source>
</evidence>
<organism evidence="5 6">
    <name type="scientific">Labedaea rhizosphaerae</name>
    <dbReference type="NCBI Taxonomy" id="598644"/>
    <lineage>
        <taxon>Bacteria</taxon>
        <taxon>Bacillati</taxon>
        <taxon>Actinomycetota</taxon>
        <taxon>Actinomycetes</taxon>
        <taxon>Pseudonocardiales</taxon>
        <taxon>Pseudonocardiaceae</taxon>
        <taxon>Labedaea</taxon>
    </lineage>
</organism>
<dbReference type="PRINTS" id="PR00081">
    <property type="entry name" value="GDHRDH"/>
</dbReference>
<dbReference type="GO" id="GO:0016491">
    <property type="term" value="F:oxidoreductase activity"/>
    <property type="evidence" value="ECO:0007669"/>
    <property type="project" value="UniProtKB-KW"/>
</dbReference>
<dbReference type="PANTHER" id="PTHR44196:SF2">
    <property type="entry name" value="SHORT-CHAIN DEHYDROGENASE-RELATED"/>
    <property type="match status" value="1"/>
</dbReference>
<evidence type="ECO:0000256" key="1">
    <source>
        <dbReference type="ARBA" id="ARBA00006484"/>
    </source>
</evidence>
<dbReference type="GO" id="GO:0016020">
    <property type="term" value="C:membrane"/>
    <property type="evidence" value="ECO:0007669"/>
    <property type="project" value="TreeGrafter"/>
</dbReference>